<comment type="cofactor">
    <cofactor evidence="1">
        <name>Zn(2+)</name>
        <dbReference type="ChEBI" id="CHEBI:29105"/>
    </cofactor>
</comment>
<proteinExistence type="predicted"/>
<evidence type="ECO:0000256" key="2">
    <source>
        <dbReference type="ARBA" id="ARBA00022670"/>
    </source>
</evidence>
<dbReference type="eggNOG" id="COG3930">
    <property type="taxonomic scope" value="Bacteria"/>
</dbReference>
<feature type="region of interest" description="Disordered" evidence="5">
    <location>
        <begin position="1"/>
        <end position="29"/>
    </location>
</feature>
<keyword evidence="2" id="KW-0645">Protease</keyword>
<dbReference type="STRING" id="43989.cce_0186"/>
<dbReference type="AlphaFoldDB" id="B1X037"/>
<dbReference type="PANTHER" id="PTHR31817:SF0">
    <property type="entry name" value="CHROMOSOME UNDETERMINED SCAFFOLD_67, WHOLE GENOME SHOTGUN SEQUENCE"/>
    <property type="match status" value="1"/>
</dbReference>
<dbReference type="Proteomes" id="UP000001203">
    <property type="component" value="Chromosome circular"/>
</dbReference>
<sequence>MGRNQGKSLSSPHHIQRETEMDSQVSDGEKDRIRQIASLLYEASRPIRILKTIAWSAEVKEEFFANKAQELPKVTYTPIDPTITLEAVREARRSIVPISPIDLWLERQANSLELAARMLSPSVVGDNAFFEYSRQLYGEPTTPLRYCPITPLELSQSICDTIDQLAHIEMDIATPEYHTAEEVAGDIERAVQKHFGEDAPKVELVDKLSANALATASTIKIRREACFTDRDASQLLNHEAYIHVTTSLNGKAQTDLPILAAGHPGTTRTQEGLAVYAEIVSGSMELDRLRRLADRVFAIQMAVEGADFLEVYRYFLERVGNPDQAFENARRVFRGGDIKGGAPFTKDVVYLFGLLGVSSAIRTFFAAGRSDCLALLFCGKLDFMDIPALCELYEIGLCQAPRHLPPWVRDPRYLLSLLTYSIFMNKIEMEPLVAVANKLLESAPVVKLFRD</sequence>
<feature type="compositionally biased region" description="Polar residues" evidence="5">
    <location>
        <begin position="1"/>
        <end position="13"/>
    </location>
</feature>
<evidence type="ECO:0000256" key="4">
    <source>
        <dbReference type="ARBA" id="ARBA00023049"/>
    </source>
</evidence>
<dbReference type="HOGENOM" id="CLU_050360_0_0_3"/>
<dbReference type="InterPro" id="IPR012548">
    <property type="entry name" value="MATCAP"/>
</dbReference>
<keyword evidence="7" id="KW-1185">Reference proteome</keyword>
<dbReference type="GO" id="GO:0008237">
    <property type="term" value="F:metallopeptidase activity"/>
    <property type="evidence" value="ECO:0007669"/>
    <property type="project" value="UniProtKB-KW"/>
</dbReference>
<dbReference type="OrthoDB" id="9785840at2"/>
<evidence type="ECO:0000256" key="3">
    <source>
        <dbReference type="ARBA" id="ARBA00022801"/>
    </source>
</evidence>
<keyword evidence="3" id="KW-0378">Hydrolase</keyword>
<evidence type="ECO:0000256" key="1">
    <source>
        <dbReference type="ARBA" id="ARBA00001947"/>
    </source>
</evidence>
<dbReference type="KEGG" id="cyt:cce_0186"/>
<protein>
    <submittedName>
        <fullName evidence="6">Uncharacterized protein</fullName>
    </submittedName>
</protein>
<name>B1X037_CROS5</name>
<dbReference type="SMART" id="SM01154">
    <property type="entry name" value="DUF1704"/>
    <property type="match status" value="1"/>
</dbReference>
<dbReference type="PANTHER" id="PTHR31817">
    <property type="match status" value="1"/>
</dbReference>
<accession>B1X037</accession>
<dbReference type="GO" id="GO:0006508">
    <property type="term" value="P:proteolysis"/>
    <property type="evidence" value="ECO:0007669"/>
    <property type="project" value="UniProtKB-KW"/>
</dbReference>
<reference evidence="6 7" key="1">
    <citation type="journal article" date="2008" name="Proc. Natl. Acad. Sci. U.S.A.">
        <title>The genome of Cyanothece 51142, a unicellular diazotrophic cyanobacterium important in the marine nitrogen cycle.</title>
        <authorList>
            <person name="Welsh E.A."/>
            <person name="Liberton M."/>
            <person name="Stoeckel J."/>
            <person name="Loh T."/>
            <person name="Elvitigala T."/>
            <person name="Wang C."/>
            <person name="Wollam A."/>
            <person name="Fulton R.S."/>
            <person name="Clifton S.W."/>
            <person name="Jacobs J.M."/>
            <person name="Aurora R."/>
            <person name="Ghosh B.K."/>
            <person name="Sherman L.A."/>
            <person name="Smith R.D."/>
            <person name="Wilson R.K."/>
            <person name="Pakrasi H.B."/>
        </authorList>
    </citation>
    <scope>NUCLEOTIDE SEQUENCE [LARGE SCALE GENOMIC DNA]</scope>
    <source>
        <strain evidence="7">ATCC 51142 / BH68</strain>
    </source>
</reference>
<evidence type="ECO:0000256" key="5">
    <source>
        <dbReference type="SAM" id="MobiDB-lite"/>
    </source>
</evidence>
<dbReference type="GO" id="GO:0080164">
    <property type="term" value="P:regulation of nitric oxide metabolic process"/>
    <property type="evidence" value="ECO:0007669"/>
    <property type="project" value="TreeGrafter"/>
</dbReference>
<dbReference type="EMBL" id="CP000806">
    <property type="protein sequence ID" value="ACB49538.1"/>
    <property type="molecule type" value="Genomic_DNA"/>
</dbReference>
<evidence type="ECO:0000313" key="7">
    <source>
        <dbReference type="Proteomes" id="UP000001203"/>
    </source>
</evidence>
<dbReference type="Pfam" id="PF08014">
    <property type="entry name" value="MATCAP"/>
    <property type="match status" value="1"/>
</dbReference>
<evidence type="ECO:0000313" key="6">
    <source>
        <dbReference type="EMBL" id="ACB49538.1"/>
    </source>
</evidence>
<keyword evidence="4" id="KW-0482">Metalloprotease</keyword>
<gene>
    <name evidence="6" type="ordered locus">cce_0186</name>
</gene>
<organism evidence="6 7">
    <name type="scientific">Crocosphaera subtropica (strain ATCC 51142 / BH68)</name>
    <name type="common">Cyanothece sp. (strain ATCC 51142)</name>
    <dbReference type="NCBI Taxonomy" id="43989"/>
    <lineage>
        <taxon>Bacteria</taxon>
        <taxon>Bacillati</taxon>
        <taxon>Cyanobacteriota</taxon>
        <taxon>Cyanophyceae</taxon>
        <taxon>Oscillatoriophycideae</taxon>
        <taxon>Chroococcales</taxon>
        <taxon>Aphanothecaceae</taxon>
        <taxon>Crocosphaera</taxon>
        <taxon>Crocosphaera subtropica</taxon>
    </lineage>
</organism>